<organism evidence="7 8">
    <name type="scientific">Gymnopus androsaceus JB14</name>
    <dbReference type="NCBI Taxonomy" id="1447944"/>
    <lineage>
        <taxon>Eukaryota</taxon>
        <taxon>Fungi</taxon>
        <taxon>Dikarya</taxon>
        <taxon>Basidiomycota</taxon>
        <taxon>Agaricomycotina</taxon>
        <taxon>Agaricomycetes</taxon>
        <taxon>Agaricomycetidae</taxon>
        <taxon>Agaricales</taxon>
        <taxon>Marasmiineae</taxon>
        <taxon>Omphalotaceae</taxon>
        <taxon>Gymnopus</taxon>
    </lineage>
</organism>
<sequence length="339" mass="38281">MNKILEVENGSDRCELLRRQGQLVEMLAKRVRELRTSKDSSIKKKGRLQALLANSMNNLSSMPPLPLPLNPQIKKTGIIPEKSSVFKSAMYPLLLTFQCSDGTEYPVIFKGGDDMRQDQLVLQMFTLMDQLLRQENLDLKPTPYAVLATGPMKGVAQFVPSKTIAAIMSEHGNVLSYLRAGYPDEGSVGTWGTEPGVTDTFVRSCAGYCVVTYLLGVGDRHLDNLLVAPDGHFFHVDFGYILGRDPKPFPPAVKSFCFTAFTILRKSANLILNLVILMVDASIPDIKHRDVHEQIQEKFRLDLTEEEAIKHFEMLLNETSYFTVKLDRIHDLTQQYWRT</sequence>
<dbReference type="Proteomes" id="UP000799118">
    <property type="component" value="Unassembled WGS sequence"/>
</dbReference>
<dbReference type="GO" id="GO:0005768">
    <property type="term" value="C:endosome"/>
    <property type="evidence" value="ECO:0007669"/>
    <property type="project" value="TreeGrafter"/>
</dbReference>
<dbReference type="GO" id="GO:0034272">
    <property type="term" value="C:phosphatidylinositol 3-kinase complex, class III, type II"/>
    <property type="evidence" value="ECO:0007669"/>
    <property type="project" value="TreeGrafter"/>
</dbReference>
<dbReference type="EC" id="2.7.1.137" evidence="1"/>
<keyword evidence="2" id="KW-0808">Transferase</keyword>
<dbReference type="PROSITE" id="PS00915">
    <property type="entry name" value="PI3_4_KINASE_1"/>
    <property type="match status" value="1"/>
</dbReference>
<dbReference type="PANTHER" id="PTHR10048">
    <property type="entry name" value="PHOSPHATIDYLINOSITOL KINASE"/>
    <property type="match status" value="1"/>
</dbReference>
<proteinExistence type="predicted"/>
<dbReference type="OrthoDB" id="67688at2759"/>
<evidence type="ECO:0000256" key="5">
    <source>
        <dbReference type="ARBA" id="ARBA00022840"/>
    </source>
</evidence>
<keyword evidence="4 7" id="KW-0418">Kinase</keyword>
<dbReference type="GO" id="GO:0000045">
    <property type="term" value="P:autophagosome assembly"/>
    <property type="evidence" value="ECO:0007669"/>
    <property type="project" value="TreeGrafter"/>
</dbReference>
<dbReference type="SUPFAM" id="SSF56112">
    <property type="entry name" value="Protein kinase-like (PK-like)"/>
    <property type="match status" value="1"/>
</dbReference>
<dbReference type="GO" id="GO:0048015">
    <property type="term" value="P:phosphatidylinositol-mediated signaling"/>
    <property type="evidence" value="ECO:0007669"/>
    <property type="project" value="TreeGrafter"/>
</dbReference>
<dbReference type="EMBL" id="ML769702">
    <property type="protein sequence ID" value="KAE9389320.1"/>
    <property type="molecule type" value="Genomic_DNA"/>
</dbReference>
<evidence type="ECO:0000256" key="4">
    <source>
        <dbReference type="ARBA" id="ARBA00022777"/>
    </source>
</evidence>
<feature type="domain" description="PI3K/PI4K catalytic" evidence="6">
    <location>
        <begin position="79"/>
        <end position="339"/>
    </location>
</feature>
<dbReference type="PROSITE" id="PS50290">
    <property type="entry name" value="PI3_4_KINASE_3"/>
    <property type="match status" value="1"/>
</dbReference>
<dbReference type="AlphaFoldDB" id="A0A6A4GVG5"/>
<keyword evidence="3" id="KW-0547">Nucleotide-binding</keyword>
<evidence type="ECO:0000259" key="6">
    <source>
        <dbReference type="PROSITE" id="PS50290"/>
    </source>
</evidence>
<dbReference type="InterPro" id="IPR018936">
    <property type="entry name" value="PI3/4_kinase_CS"/>
</dbReference>
<evidence type="ECO:0000256" key="1">
    <source>
        <dbReference type="ARBA" id="ARBA00012073"/>
    </source>
</evidence>
<dbReference type="GO" id="GO:0000407">
    <property type="term" value="C:phagophore assembly site"/>
    <property type="evidence" value="ECO:0007669"/>
    <property type="project" value="TreeGrafter"/>
</dbReference>
<evidence type="ECO:0000256" key="2">
    <source>
        <dbReference type="ARBA" id="ARBA00022679"/>
    </source>
</evidence>
<dbReference type="PROSITE" id="PS00916">
    <property type="entry name" value="PI3_4_KINASE_2"/>
    <property type="match status" value="1"/>
</dbReference>
<dbReference type="Gene3D" id="3.30.1010.10">
    <property type="entry name" value="Phosphatidylinositol 3-kinase Catalytic Subunit, Chain A, domain 4"/>
    <property type="match status" value="1"/>
</dbReference>
<dbReference type="Gene3D" id="1.10.1070.11">
    <property type="entry name" value="Phosphatidylinositol 3-/4-kinase, catalytic domain"/>
    <property type="match status" value="2"/>
</dbReference>
<dbReference type="InterPro" id="IPR015433">
    <property type="entry name" value="PI3/4_kinase"/>
</dbReference>
<dbReference type="FunFam" id="3.30.1010.10:FF:000002">
    <property type="entry name" value="Phosphatidylinositol 3-kinase catalytic subunit type 3"/>
    <property type="match status" value="1"/>
</dbReference>
<dbReference type="InterPro" id="IPR011009">
    <property type="entry name" value="Kinase-like_dom_sf"/>
</dbReference>
<evidence type="ECO:0000256" key="3">
    <source>
        <dbReference type="ARBA" id="ARBA00022741"/>
    </source>
</evidence>
<evidence type="ECO:0000313" key="8">
    <source>
        <dbReference type="Proteomes" id="UP000799118"/>
    </source>
</evidence>
<gene>
    <name evidence="7" type="ORF">BT96DRAFT_980754</name>
</gene>
<dbReference type="Pfam" id="PF00454">
    <property type="entry name" value="PI3_PI4_kinase"/>
    <property type="match status" value="1"/>
</dbReference>
<dbReference type="InterPro" id="IPR036940">
    <property type="entry name" value="PI3/4_kinase_cat_sf"/>
</dbReference>
<keyword evidence="5" id="KW-0067">ATP-binding</keyword>
<reference evidence="7" key="1">
    <citation type="journal article" date="2019" name="Environ. Microbiol.">
        <title>Fungal ecological strategies reflected in gene transcription - a case study of two litter decomposers.</title>
        <authorList>
            <person name="Barbi F."/>
            <person name="Kohler A."/>
            <person name="Barry K."/>
            <person name="Baskaran P."/>
            <person name="Daum C."/>
            <person name="Fauchery L."/>
            <person name="Ihrmark K."/>
            <person name="Kuo A."/>
            <person name="LaButti K."/>
            <person name="Lipzen A."/>
            <person name="Morin E."/>
            <person name="Grigoriev I.V."/>
            <person name="Henrissat B."/>
            <person name="Lindahl B."/>
            <person name="Martin F."/>
        </authorList>
    </citation>
    <scope>NUCLEOTIDE SEQUENCE</scope>
    <source>
        <strain evidence="7">JB14</strain>
    </source>
</reference>
<dbReference type="GO" id="GO:0005777">
    <property type="term" value="C:peroxisome"/>
    <property type="evidence" value="ECO:0007669"/>
    <property type="project" value="TreeGrafter"/>
</dbReference>
<dbReference type="SMART" id="SM00146">
    <property type="entry name" value="PI3Kc"/>
    <property type="match status" value="1"/>
</dbReference>
<dbReference type="GO" id="GO:0034271">
    <property type="term" value="C:phosphatidylinositol 3-kinase complex, class III, type I"/>
    <property type="evidence" value="ECO:0007669"/>
    <property type="project" value="TreeGrafter"/>
</dbReference>
<dbReference type="PANTHER" id="PTHR10048:SF7">
    <property type="entry name" value="PHOSPHATIDYLINOSITOL 3-KINASE CATALYTIC SUBUNIT TYPE 3"/>
    <property type="match status" value="1"/>
</dbReference>
<dbReference type="GO" id="GO:0006897">
    <property type="term" value="P:endocytosis"/>
    <property type="evidence" value="ECO:0007669"/>
    <property type="project" value="TreeGrafter"/>
</dbReference>
<dbReference type="GO" id="GO:0005524">
    <property type="term" value="F:ATP binding"/>
    <property type="evidence" value="ECO:0007669"/>
    <property type="project" value="UniProtKB-KW"/>
</dbReference>
<dbReference type="CDD" id="cd00896">
    <property type="entry name" value="PI3Kc_III"/>
    <property type="match status" value="1"/>
</dbReference>
<accession>A0A6A4GVG5</accession>
<keyword evidence="8" id="KW-1185">Reference proteome</keyword>
<name>A0A6A4GVG5_9AGAR</name>
<dbReference type="GO" id="GO:0016303">
    <property type="term" value="F:1-phosphatidylinositol-3-kinase activity"/>
    <property type="evidence" value="ECO:0007669"/>
    <property type="project" value="UniProtKB-EC"/>
</dbReference>
<protein>
    <recommendedName>
        <fullName evidence="1">phosphatidylinositol 3-kinase</fullName>
        <ecNumber evidence="1">2.7.1.137</ecNumber>
    </recommendedName>
</protein>
<dbReference type="InterPro" id="IPR057756">
    <property type="entry name" value="PI3-kinase_type3/VPS34_cat"/>
</dbReference>
<dbReference type="InterPro" id="IPR000403">
    <property type="entry name" value="PI3/4_kinase_cat_dom"/>
</dbReference>
<evidence type="ECO:0000313" key="7">
    <source>
        <dbReference type="EMBL" id="KAE9389320.1"/>
    </source>
</evidence>